<accession>A0ABN6XYJ8</accession>
<evidence type="ECO:0000313" key="2">
    <source>
        <dbReference type="EMBL" id="BDZ50112.1"/>
    </source>
</evidence>
<feature type="region of interest" description="Disordered" evidence="1">
    <location>
        <begin position="55"/>
        <end position="109"/>
    </location>
</feature>
<dbReference type="EMBL" id="AP027732">
    <property type="protein sequence ID" value="BDZ50112.1"/>
    <property type="molecule type" value="Genomic_DNA"/>
</dbReference>
<evidence type="ECO:0000256" key="1">
    <source>
        <dbReference type="SAM" id="MobiDB-lite"/>
    </source>
</evidence>
<organism evidence="2 3">
    <name type="scientific">Frondihabitans sucicola</name>
    <dbReference type="NCBI Taxonomy" id="1268041"/>
    <lineage>
        <taxon>Bacteria</taxon>
        <taxon>Bacillati</taxon>
        <taxon>Actinomycetota</taxon>
        <taxon>Actinomycetes</taxon>
        <taxon>Micrococcales</taxon>
        <taxon>Microbacteriaceae</taxon>
        <taxon>Frondihabitans</taxon>
    </lineage>
</organism>
<keyword evidence="3" id="KW-1185">Reference proteome</keyword>
<gene>
    <name evidence="2" type="ORF">GCM10025867_23530</name>
</gene>
<protein>
    <submittedName>
        <fullName evidence="2">Uncharacterized protein</fullName>
    </submittedName>
</protein>
<reference evidence="3" key="1">
    <citation type="journal article" date="2019" name="Int. J. Syst. Evol. Microbiol.">
        <title>The Global Catalogue of Microorganisms (GCM) 10K type strain sequencing project: providing services to taxonomists for standard genome sequencing and annotation.</title>
        <authorList>
            <consortium name="The Broad Institute Genomics Platform"/>
            <consortium name="The Broad Institute Genome Sequencing Center for Infectious Disease"/>
            <person name="Wu L."/>
            <person name="Ma J."/>
        </authorList>
    </citation>
    <scope>NUCLEOTIDE SEQUENCE [LARGE SCALE GENOMIC DNA]</scope>
    <source>
        <strain evidence="3">NBRC 108728</strain>
    </source>
</reference>
<name>A0ABN6XYJ8_9MICO</name>
<proteinExistence type="predicted"/>
<dbReference type="Proteomes" id="UP001321486">
    <property type="component" value="Chromosome"/>
</dbReference>
<evidence type="ECO:0000313" key="3">
    <source>
        <dbReference type="Proteomes" id="UP001321486"/>
    </source>
</evidence>
<sequence length="109" mass="11844">MQATTAVAAIPVTPTIRARRERRLRAVTLWRVSPVGPVELVVLVELDLSAGVKNEGKRILSNGSTGVHSPRRRQGDVEPGGATPLQRSRRSWPCPGQDRAWLETARTGG</sequence>